<name>A0A6M3KW86_9ZZZZ</name>
<dbReference type="AlphaFoldDB" id="A0A6M3KW86"/>
<accession>A0A6M3KW86</accession>
<sequence>MLDWTPDPSKCRKSVYGAGSWPSIHQCTRKPWKDGYCKQHHPDTVAARRAESEARYIAKLERSPSAMLAKANKRIAELEMELAILRGGGNA</sequence>
<gene>
    <name evidence="1" type="ORF">MM415B02169_0023</name>
</gene>
<dbReference type="EMBL" id="MT142598">
    <property type="protein sequence ID" value="QJA85851.1"/>
    <property type="molecule type" value="Genomic_DNA"/>
</dbReference>
<reference evidence="1" key="1">
    <citation type="submission" date="2020-03" db="EMBL/GenBank/DDBJ databases">
        <title>The deep terrestrial virosphere.</title>
        <authorList>
            <person name="Holmfeldt K."/>
            <person name="Nilsson E."/>
            <person name="Simone D."/>
            <person name="Lopez-Fernandez M."/>
            <person name="Wu X."/>
            <person name="de Brujin I."/>
            <person name="Lundin D."/>
            <person name="Andersson A."/>
            <person name="Bertilsson S."/>
            <person name="Dopson M."/>
        </authorList>
    </citation>
    <scope>NUCLEOTIDE SEQUENCE</scope>
    <source>
        <strain evidence="1">MM415B02169</strain>
    </source>
</reference>
<evidence type="ECO:0000313" key="1">
    <source>
        <dbReference type="EMBL" id="QJA85851.1"/>
    </source>
</evidence>
<proteinExistence type="predicted"/>
<protein>
    <submittedName>
        <fullName evidence="1">Uncharacterized protein</fullName>
    </submittedName>
</protein>
<organism evidence="1">
    <name type="scientific">viral metagenome</name>
    <dbReference type="NCBI Taxonomy" id="1070528"/>
    <lineage>
        <taxon>unclassified sequences</taxon>
        <taxon>metagenomes</taxon>
        <taxon>organismal metagenomes</taxon>
    </lineage>
</organism>